<evidence type="ECO:0000313" key="1">
    <source>
        <dbReference type="EMBL" id="KMO33908.1"/>
    </source>
</evidence>
<organism evidence="1 2">
    <name type="scientific">Methylobacterium variabile</name>
    <dbReference type="NCBI Taxonomy" id="298794"/>
    <lineage>
        <taxon>Bacteria</taxon>
        <taxon>Pseudomonadati</taxon>
        <taxon>Pseudomonadota</taxon>
        <taxon>Alphaproteobacteria</taxon>
        <taxon>Hyphomicrobiales</taxon>
        <taxon>Methylobacteriaceae</taxon>
        <taxon>Methylobacterium</taxon>
    </lineage>
</organism>
<comment type="caution">
    <text evidence="1">The sequence shown here is derived from an EMBL/GenBank/DDBJ whole genome shotgun (WGS) entry which is preliminary data.</text>
</comment>
<dbReference type="OrthoDB" id="7506990at2"/>
<sequence>MSITSANAVLMLGVNNVFSSPQQIQGFATDDAFDTEVQEIGETMMGVDGFLSGGFVYTPVSMGITLMADSPSTNFFDSWANAERVIRDKYTAFGTIFLQGTGRKYAMTKGFLISAPVLPDAKKVLQPRKFTIRWERVLPAPV</sequence>
<keyword evidence="2" id="KW-1185">Reference proteome</keyword>
<dbReference type="Proteomes" id="UP000035955">
    <property type="component" value="Unassembled WGS sequence"/>
</dbReference>
<dbReference type="AlphaFoldDB" id="A0A0J6SKK8"/>
<proteinExistence type="predicted"/>
<protein>
    <recommendedName>
        <fullName evidence="3">Phage tail protein</fullName>
    </recommendedName>
</protein>
<dbReference type="EMBL" id="LABY01000143">
    <property type="protein sequence ID" value="KMO33908.1"/>
    <property type="molecule type" value="Genomic_DNA"/>
</dbReference>
<name>A0A0J6SKK8_9HYPH</name>
<accession>A0A0J6SKK8</accession>
<dbReference type="RefSeq" id="WP_048445946.1">
    <property type="nucleotide sequence ID" value="NZ_LABY01000143.1"/>
</dbReference>
<reference evidence="1 2" key="1">
    <citation type="submission" date="2015-03" db="EMBL/GenBank/DDBJ databases">
        <title>Genome sequencing of Methylobacterium variabile DSM 16961.</title>
        <authorList>
            <person name="Chaudhry V."/>
            <person name="Patil P.B."/>
        </authorList>
    </citation>
    <scope>NUCLEOTIDE SEQUENCE [LARGE SCALE GENOMIC DNA]</scope>
    <source>
        <strain evidence="1 2">DSM 16961</strain>
    </source>
</reference>
<gene>
    <name evidence="1" type="ORF">VQ02_19930</name>
</gene>
<dbReference type="InterPro" id="IPR054440">
    <property type="entry name" value="Gp32-like"/>
</dbReference>
<dbReference type="PATRIC" id="fig|298794.3.peg.1308"/>
<evidence type="ECO:0008006" key="3">
    <source>
        <dbReference type="Google" id="ProtNLM"/>
    </source>
</evidence>
<dbReference type="Pfam" id="PF22764">
    <property type="entry name" value="E217_Gp32"/>
    <property type="match status" value="1"/>
</dbReference>
<evidence type="ECO:0000313" key="2">
    <source>
        <dbReference type="Proteomes" id="UP000035955"/>
    </source>
</evidence>